<dbReference type="NCBIfam" id="TIGR03144">
    <property type="entry name" value="cytochr_II_ccsB"/>
    <property type="match status" value="1"/>
</dbReference>
<keyword evidence="3" id="KW-0201">Cytochrome c-type biogenesis</keyword>
<dbReference type="GO" id="GO:0017004">
    <property type="term" value="P:cytochrome complex assembly"/>
    <property type="evidence" value="ECO:0007669"/>
    <property type="project" value="UniProtKB-KW"/>
</dbReference>
<feature type="transmembrane region" description="Helical" evidence="6">
    <location>
        <begin position="139"/>
        <end position="157"/>
    </location>
</feature>
<comment type="subcellular location">
    <subcellularLocation>
        <location evidence="1">Membrane</location>
        <topology evidence="1">Multi-pass membrane protein</topology>
    </subcellularLocation>
</comment>
<proteinExistence type="predicted"/>
<feature type="transmembrane region" description="Helical" evidence="6">
    <location>
        <begin position="75"/>
        <end position="97"/>
    </location>
</feature>
<keyword evidence="5 6" id="KW-0472">Membrane</keyword>
<dbReference type="OrthoDB" id="9814290at2"/>
<reference evidence="8 9" key="1">
    <citation type="submission" date="2018-11" db="EMBL/GenBank/DDBJ databases">
        <title>Sequencing the genomes of 1000 actinobacteria strains.</title>
        <authorList>
            <person name="Klenk H.-P."/>
        </authorList>
    </citation>
    <scope>NUCLEOTIDE SEQUENCE [LARGE SCALE GENOMIC DNA]</scope>
    <source>
        <strain evidence="8 9">DSM 44231</strain>
    </source>
</reference>
<feature type="domain" description="Cytochrome c assembly protein" evidence="7">
    <location>
        <begin position="106"/>
        <end position="307"/>
    </location>
</feature>
<dbReference type="InterPro" id="IPR017562">
    <property type="entry name" value="Cyt_c_biogenesis_CcsA"/>
</dbReference>
<keyword evidence="2 6" id="KW-0812">Transmembrane</keyword>
<dbReference type="RefSeq" id="WP_123745173.1">
    <property type="nucleotide sequence ID" value="NZ_RJKM01000001.1"/>
</dbReference>
<keyword evidence="4 6" id="KW-1133">Transmembrane helix</keyword>
<dbReference type="GO" id="GO:0020037">
    <property type="term" value="F:heme binding"/>
    <property type="evidence" value="ECO:0007669"/>
    <property type="project" value="InterPro"/>
</dbReference>
<evidence type="ECO:0000313" key="8">
    <source>
        <dbReference type="EMBL" id="ROP39743.1"/>
    </source>
</evidence>
<organism evidence="8 9">
    <name type="scientific">Saccharothrix texasensis</name>
    <dbReference type="NCBI Taxonomy" id="103734"/>
    <lineage>
        <taxon>Bacteria</taxon>
        <taxon>Bacillati</taxon>
        <taxon>Actinomycetota</taxon>
        <taxon>Actinomycetes</taxon>
        <taxon>Pseudonocardiales</taxon>
        <taxon>Pseudonocardiaceae</taxon>
        <taxon>Saccharothrix</taxon>
    </lineage>
</organism>
<accession>A0A3N1HB62</accession>
<feature type="transmembrane region" description="Helical" evidence="6">
    <location>
        <begin position="282"/>
        <end position="303"/>
    </location>
</feature>
<dbReference type="PANTHER" id="PTHR30071">
    <property type="entry name" value="HEME EXPORTER PROTEIN C"/>
    <property type="match status" value="1"/>
</dbReference>
<gene>
    <name evidence="8" type="ORF">EDD40_5140</name>
</gene>
<dbReference type="Pfam" id="PF01578">
    <property type="entry name" value="Cytochrom_C_asm"/>
    <property type="match status" value="1"/>
</dbReference>
<evidence type="ECO:0000256" key="2">
    <source>
        <dbReference type="ARBA" id="ARBA00022692"/>
    </source>
</evidence>
<evidence type="ECO:0000313" key="9">
    <source>
        <dbReference type="Proteomes" id="UP000268727"/>
    </source>
</evidence>
<evidence type="ECO:0000259" key="7">
    <source>
        <dbReference type="Pfam" id="PF01578"/>
    </source>
</evidence>
<comment type="caution">
    <text evidence="8">The sequence shown here is derived from an EMBL/GenBank/DDBJ whole genome shotgun (WGS) entry which is preliminary data.</text>
</comment>
<sequence length="313" mass="33800">MPVNTTLATYSDWTYGAAVAIYFFAAVLYLCEAAFARPAKTRELAGAVAAGGTQADGTWTPGRVTKPERSRAERLGRMGVALTVLGALLQAASLVLRGFATERAPWGNMYEYGSLLTLAAVVTWLVLSRTFDVRKLGGFVLVPIVILMFLGGTVLYADAAPVQPALQSYWLVVHVSVISVSSGVLLVPGVASVLYLLKTSGRARFTRLPDADVLDRLAYRSTVFAFPLFTIGIICGAIWAEAAWGRFWGWDPKETVAFVSWVVFAAYLHARATAGWRGRPAAWINSLGFALTVFNLFFINLVTTGMHSYAGVG</sequence>
<evidence type="ECO:0000256" key="6">
    <source>
        <dbReference type="SAM" id="Phobius"/>
    </source>
</evidence>
<dbReference type="AlphaFoldDB" id="A0A3N1HB62"/>
<feature type="transmembrane region" description="Helical" evidence="6">
    <location>
        <begin position="169"/>
        <end position="197"/>
    </location>
</feature>
<evidence type="ECO:0000256" key="4">
    <source>
        <dbReference type="ARBA" id="ARBA00022989"/>
    </source>
</evidence>
<evidence type="ECO:0000256" key="3">
    <source>
        <dbReference type="ARBA" id="ARBA00022748"/>
    </source>
</evidence>
<dbReference type="EMBL" id="RJKM01000001">
    <property type="protein sequence ID" value="ROP39743.1"/>
    <property type="molecule type" value="Genomic_DNA"/>
</dbReference>
<feature type="transmembrane region" description="Helical" evidence="6">
    <location>
        <begin position="252"/>
        <end position="270"/>
    </location>
</feature>
<evidence type="ECO:0000256" key="5">
    <source>
        <dbReference type="ARBA" id="ARBA00023136"/>
    </source>
</evidence>
<dbReference type="PANTHER" id="PTHR30071:SF1">
    <property type="entry name" value="CYTOCHROME B_B6 PROTEIN-RELATED"/>
    <property type="match status" value="1"/>
</dbReference>
<protein>
    <submittedName>
        <fullName evidence="8">Cytochrome c-type biogenesis protein CcsB</fullName>
    </submittedName>
</protein>
<feature type="transmembrane region" description="Helical" evidence="6">
    <location>
        <begin position="13"/>
        <end position="35"/>
    </location>
</feature>
<evidence type="ECO:0000256" key="1">
    <source>
        <dbReference type="ARBA" id="ARBA00004141"/>
    </source>
</evidence>
<dbReference type="InterPro" id="IPR045062">
    <property type="entry name" value="Cyt_c_biogenesis_CcsA/CcmC"/>
</dbReference>
<dbReference type="InterPro" id="IPR002541">
    <property type="entry name" value="Cyt_c_assembly"/>
</dbReference>
<feature type="transmembrane region" description="Helical" evidence="6">
    <location>
        <begin position="109"/>
        <end position="127"/>
    </location>
</feature>
<dbReference type="Proteomes" id="UP000268727">
    <property type="component" value="Unassembled WGS sequence"/>
</dbReference>
<name>A0A3N1HB62_9PSEU</name>
<keyword evidence="9" id="KW-1185">Reference proteome</keyword>
<feature type="transmembrane region" description="Helical" evidence="6">
    <location>
        <begin position="217"/>
        <end position="240"/>
    </location>
</feature>
<dbReference type="GO" id="GO:0005886">
    <property type="term" value="C:plasma membrane"/>
    <property type="evidence" value="ECO:0007669"/>
    <property type="project" value="TreeGrafter"/>
</dbReference>